<dbReference type="Gene3D" id="2.60.40.10">
    <property type="entry name" value="Immunoglobulins"/>
    <property type="match status" value="5"/>
</dbReference>
<dbReference type="SMART" id="SM00409">
    <property type="entry name" value="IG"/>
    <property type="match status" value="3"/>
</dbReference>
<dbReference type="InterPro" id="IPR013783">
    <property type="entry name" value="Ig-like_fold"/>
</dbReference>
<organism evidence="3 4">
    <name type="scientific">Merluccius polli</name>
    <name type="common">Benguela hake</name>
    <name type="synonym">Merluccius cadenati</name>
    <dbReference type="NCBI Taxonomy" id="89951"/>
    <lineage>
        <taxon>Eukaryota</taxon>
        <taxon>Metazoa</taxon>
        <taxon>Chordata</taxon>
        <taxon>Craniata</taxon>
        <taxon>Vertebrata</taxon>
        <taxon>Euteleostomi</taxon>
        <taxon>Actinopterygii</taxon>
        <taxon>Neopterygii</taxon>
        <taxon>Teleostei</taxon>
        <taxon>Neoteleostei</taxon>
        <taxon>Acanthomorphata</taxon>
        <taxon>Zeiogadaria</taxon>
        <taxon>Gadariae</taxon>
        <taxon>Gadiformes</taxon>
        <taxon>Gadoidei</taxon>
        <taxon>Merlucciidae</taxon>
        <taxon>Merluccius</taxon>
    </lineage>
</organism>
<dbReference type="PANTHER" id="PTHR46484:SF8">
    <property type="entry name" value="B-CELL RECEPTOR CD22-LIKE-RELATED"/>
    <property type="match status" value="1"/>
</dbReference>
<sequence>MKRYITILLLWCLLQGVGGQGWTVHLPQKVKGLEGSCVRIPCNFNVGYGWNNYLDSSCTAKWFRGQNLVQGQLVGNLLNKDCTTIFHNLTTSQSSLKYYFNLDCNILKYRFATGIDITVKVWKPVLSRVGEAEVQEGSPVTLSCSTLITLSSPAPHVVMEDPSLGEAQKEVGAKNVTTVLTFNASYIHHGERIFCSSLYKREAGHNPPRNVSVEWPSGPVLEGSYVRLNCSCSANPPVDSYTWYRSRLHPGPDQGPDQGPLGFNQSFTALVSEDTQFYCEVRNPYGVQNSSLTQMDVHYPPRNVSVEWPSGPVLEGSYVRLNCSCSANPPVDSYTWYRSRLHPGPDQGPDQGPLGFNQSFTALVSEDTQFYCEVRNPYGVQNSSLTQMDLHFPPKEVELRVEPTRVLRRGHWGPGPLPGPRKPNFTVERAMRHHGGQYYCLAKNHLGEKESAPVQLDIHFCVRGFCESQGNPVPSLALAIGWRSCSVVMTLLCALFHVTLAGKAGVASGGNAPEHSTALPPCRQLTHLLITNKLTL</sequence>
<name>A0AA47N9N4_MERPO</name>
<evidence type="ECO:0000256" key="1">
    <source>
        <dbReference type="SAM" id="SignalP"/>
    </source>
</evidence>
<dbReference type="PANTHER" id="PTHR46484">
    <property type="entry name" value="SI:CH211-171H4.5-RELATED"/>
    <property type="match status" value="1"/>
</dbReference>
<accession>A0AA47N9N4</accession>
<evidence type="ECO:0000313" key="4">
    <source>
        <dbReference type="Proteomes" id="UP001174136"/>
    </source>
</evidence>
<dbReference type="InterPro" id="IPR007110">
    <property type="entry name" value="Ig-like_dom"/>
</dbReference>
<dbReference type="EMBL" id="JAOPHQ010000311">
    <property type="protein sequence ID" value="KAK0154992.1"/>
    <property type="molecule type" value="Genomic_DNA"/>
</dbReference>
<dbReference type="PROSITE" id="PS50835">
    <property type="entry name" value="IG_LIKE"/>
    <property type="match status" value="2"/>
</dbReference>
<dbReference type="SUPFAM" id="SSF48726">
    <property type="entry name" value="Immunoglobulin"/>
    <property type="match status" value="3"/>
</dbReference>
<proteinExistence type="predicted"/>
<dbReference type="InterPro" id="IPR003599">
    <property type="entry name" value="Ig_sub"/>
</dbReference>
<keyword evidence="4" id="KW-1185">Reference proteome</keyword>
<feature type="domain" description="Ig-like" evidence="2">
    <location>
        <begin position="208"/>
        <end position="293"/>
    </location>
</feature>
<comment type="caution">
    <text evidence="3">The sequence shown here is derived from an EMBL/GenBank/DDBJ whole genome shotgun (WGS) entry which is preliminary data.</text>
</comment>
<feature type="chain" id="PRO_5041296076" evidence="1">
    <location>
        <begin position="20"/>
        <end position="536"/>
    </location>
</feature>
<evidence type="ECO:0000313" key="3">
    <source>
        <dbReference type="EMBL" id="KAK0154992.1"/>
    </source>
</evidence>
<dbReference type="AlphaFoldDB" id="A0AA47N9N4"/>
<evidence type="ECO:0000259" key="2">
    <source>
        <dbReference type="PROSITE" id="PS50835"/>
    </source>
</evidence>
<dbReference type="Pfam" id="PF13895">
    <property type="entry name" value="Ig_2"/>
    <property type="match status" value="2"/>
</dbReference>
<keyword evidence="1" id="KW-0732">Signal</keyword>
<protein>
    <submittedName>
        <fullName evidence="3">Sialic acid-binding Ig-like lectin 10</fullName>
    </submittedName>
</protein>
<reference evidence="3" key="1">
    <citation type="journal article" date="2023" name="Front. Mar. Sci.">
        <title>A new Merluccius polli reference genome to investigate the effects of global change in West African waters.</title>
        <authorList>
            <person name="Mateo J.L."/>
            <person name="Blanco-Fernandez C."/>
            <person name="Garcia-Vazquez E."/>
            <person name="Machado-Schiaffino G."/>
        </authorList>
    </citation>
    <scope>NUCLEOTIDE SEQUENCE</scope>
    <source>
        <strain evidence="3">C29</strain>
        <tissue evidence="3">Fin</tissue>
    </source>
</reference>
<feature type="signal peptide" evidence="1">
    <location>
        <begin position="1"/>
        <end position="19"/>
    </location>
</feature>
<gene>
    <name evidence="3" type="primary">Siglec10</name>
    <name evidence="3" type="ORF">N1851_002667</name>
</gene>
<feature type="domain" description="Ig-like" evidence="2">
    <location>
        <begin position="301"/>
        <end position="386"/>
    </location>
</feature>
<dbReference type="Proteomes" id="UP001174136">
    <property type="component" value="Unassembled WGS sequence"/>
</dbReference>
<dbReference type="InterPro" id="IPR036179">
    <property type="entry name" value="Ig-like_dom_sf"/>
</dbReference>